<name>A0A061EFD2_THECC</name>
<evidence type="ECO:0000313" key="1">
    <source>
        <dbReference type="EMBL" id="EOY00999.1"/>
    </source>
</evidence>
<dbReference type="Gene3D" id="2.40.70.10">
    <property type="entry name" value="Acid Proteases"/>
    <property type="match status" value="1"/>
</dbReference>
<dbReference type="SUPFAM" id="SSF56672">
    <property type="entry name" value="DNA/RNA polymerases"/>
    <property type="match status" value="1"/>
</dbReference>
<dbReference type="InParanoid" id="A0A061EFD2"/>
<dbReference type="PANTHER" id="PTHR15503">
    <property type="entry name" value="LDOC1 RELATED"/>
    <property type="match status" value="1"/>
</dbReference>
<dbReference type="Gramene" id="EOY00999">
    <property type="protein sequence ID" value="EOY00999"/>
    <property type="gene ID" value="TCM_010900"/>
</dbReference>
<dbReference type="InterPro" id="IPR021109">
    <property type="entry name" value="Peptidase_aspartic_dom_sf"/>
</dbReference>
<gene>
    <name evidence="1" type="ORF">TCM_010900</name>
</gene>
<organism evidence="1 2">
    <name type="scientific">Theobroma cacao</name>
    <name type="common">Cacao</name>
    <name type="synonym">Cocoa</name>
    <dbReference type="NCBI Taxonomy" id="3641"/>
    <lineage>
        <taxon>Eukaryota</taxon>
        <taxon>Viridiplantae</taxon>
        <taxon>Streptophyta</taxon>
        <taxon>Embryophyta</taxon>
        <taxon>Tracheophyta</taxon>
        <taxon>Spermatophyta</taxon>
        <taxon>Magnoliopsida</taxon>
        <taxon>eudicotyledons</taxon>
        <taxon>Gunneridae</taxon>
        <taxon>Pentapetalae</taxon>
        <taxon>rosids</taxon>
        <taxon>malvids</taxon>
        <taxon>Malvales</taxon>
        <taxon>Malvaceae</taxon>
        <taxon>Byttnerioideae</taxon>
        <taxon>Theobroma</taxon>
    </lineage>
</organism>
<dbReference type="OMA" id="MIMDEAN"/>
<dbReference type="InterPro" id="IPR043502">
    <property type="entry name" value="DNA/RNA_pol_sf"/>
</dbReference>
<sequence>MWDAQEEDEQDIEATKLGSIVLSTIKAKRFARKKGLMFANIVVSGKTVEALVDIRALDLFVVQGAAKKLGLKPNKGVSFMKMMNSKEVPTMGSTIIDVQLGAQKGKQPIEVIPMDDYDCVIGIGFLDRINALLVLLANCICVLDTQRQCVVPIKKGHNPDAKLLSTMKLAKGAWQNEETFASIHKLKDTLKALMKASIEVLEVLDEFKDVMLVSIPSRLPLQMEVDHHIEVVPRGQPLARALYRMSHLELAELRKQLRELVDAGFIRPSKSPYGALVLF</sequence>
<dbReference type="Gene3D" id="3.10.10.10">
    <property type="entry name" value="HIV Type 1 Reverse Transcriptase, subunit A, domain 1"/>
    <property type="match status" value="1"/>
</dbReference>
<dbReference type="HOGENOM" id="CLU_087126_0_0_1"/>
<keyword evidence="2" id="KW-1185">Reference proteome</keyword>
<dbReference type="PROSITE" id="PS50890">
    <property type="entry name" value="PUA"/>
    <property type="match status" value="1"/>
</dbReference>
<dbReference type="AlphaFoldDB" id="A0A061EFD2"/>
<proteinExistence type="predicted"/>
<dbReference type="CDD" id="cd00303">
    <property type="entry name" value="retropepsin_like"/>
    <property type="match status" value="1"/>
</dbReference>
<evidence type="ECO:0000313" key="2">
    <source>
        <dbReference type="Proteomes" id="UP000026915"/>
    </source>
</evidence>
<dbReference type="eggNOG" id="KOG0017">
    <property type="taxonomic scope" value="Eukaryota"/>
</dbReference>
<accession>A0A061EFD2</accession>
<reference evidence="1 2" key="1">
    <citation type="journal article" date="2013" name="Genome Biol.">
        <title>The genome sequence of the most widely cultivated cacao type and its use to identify candidate genes regulating pod color.</title>
        <authorList>
            <person name="Motamayor J.C."/>
            <person name="Mockaitis K."/>
            <person name="Schmutz J."/>
            <person name="Haiminen N."/>
            <person name="Iii D.L."/>
            <person name="Cornejo O."/>
            <person name="Findley S.D."/>
            <person name="Zheng P."/>
            <person name="Utro F."/>
            <person name="Royaert S."/>
            <person name="Saski C."/>
            <person name="Jenkins J."/>
            <person name="Podicheti R."/>
            <person name="Zhao M."/>
            <person name="Scheffler B.E."/>
            <person name="Stack J.C."/>
            <person name="Feltus F.A."/>
            <person name="Mustiga G.M."/>
            <person name="Amores F."/>
            <person name="Phillips W."/>
            <person name="Marelli J.P."/>
            <person name="May G.D."/>
            <person name="Shapiro H."/>
            <person name="Ma J."/>
            <person name="Bustamante C.D."/>
            <person name="Schnell R.J."/>
            <person name="Main D."/>
            <person name="Gilbert D."/>
            <person name="Parida L."/>
            <person name="Kuhn D.N."/>
        </authorList>
    </citation>
    <scope>NUCLEOTIDE SEQUENCE [LARGE SCALE GENOMIC DNA]</scope>
    <source>
        <strain evidence="2">cv. Matina 1-6</strain>
    </source>
</reference>
<dbReference type="EMBL" id="CM001880">
    <property type="protein sequence ID" value="EOY00999.1"/>
    <property type="molecule type" value="Genomic_DNA"/>
</dbReference>
<dbReference type="PANTHER" id="PTHR15503:SF45">
    <property type="entry name" value="RNA-DIRECTED DNA POLYMERASE HOMOLOG"/>
    <property type="match status" value="1"/>
</dbReference>
<protein>
    <submittedName>
        <fullName evidence="1">Uncharacterized protein</fullName>
    </submittedName>
</protein>
<dbReference type="InterPro" id="IPR032567">
    <property type="entry name" value="RTL1-rel"/>
</dbReference>
<dbReference type="Proteomes" id="UP000026915">
    <property type="component" value="Chromosome 2"/>
</dbReference>